<evidence type="ECO:0000313" key="3">
    <source>
        <dbReference type="Proteomes" id="UP001417504"/>
    </source>
</evidence>
<proteinExistence type="predicted"/>
<reference evidence="2 3" key="1">
    <citation type="submission" date="2024-01" db="EMBL/GenBank/DDBJ databases">
        <title>Genome assemblies of Stephania.</title>
        <authorList>
            <person name="Yang L."/>
        </authorList>
    </citation>
    <scope>NUCLEOTIDE SEQUENCE [LARGE SCALE GENOMIC DNA]</scope>
    <source>
        <strain evidence="2">QJT</strain>
        <tissue evidence="2">Leaf</tissue>
    </source>
</reference>
<protein>
    <recommendedName>
        <fullName evidence="1">PH domain-containing protein</fullName>
    </recommendedName>
</protein>
<evidence type="ECO:0000313" key="2">
    <source>
        <dbReference type="EMBL" id="KAK9090096.1"/>
    </source>
</evidence>
<organism evidence="2 3">
    <name type="scientific">Stephania japonica</name>
    <dbReference type="NCBI Taxonomy" id="461633"/>
    <lineage>
        <taxon>Eukaryota</taxon>
        <taxon>Viridiplantae</taxon>
        <taxon>Streptophyta</taxon>
        <taxon>Embryophyta</taxon>
        <taxon>Tracheophyta</taxon>
        <taxon>Spermatophyta</taxon>
        <taxon>Magnoliopsida</taxon>
        <taxon>Ranunculales</taxon>
        <taxon>Menispermaceae</taxon>
        <taxon>Menispermoideae</taxon>
        <taxon>Cissampelideae</taxon>
        <taxon>Stephania</taxon>
    </lineage>
</organism>
<keyword evidence="3" id="KW-1185">Reference proteome</keyword>
<dbReference type="InterPro" id="IPR001849">
    <property type="entry name" value="PH_domain"/>
</dbReference>
<gene>
    <name evidence="2" type="ORF">Sjap_023273</name>
</gene>
<dbReference type="EMBL" id="JBBNAE010000010">
    <property type="protein sequence ID" value="KAK9090096.1"/>
    <property type="molecule type" value="Genomic_DNA"/>
</dbReference>
<sequence>MKIIPGTVYFRKRLQPEKESQSFSITYANGERSLDLMCKDKEQAEIWMVGLRALVFRSRNQRPSAHLRSHNGAQICDNSPVGYTRRKHNLDELPVVTTKYSLAYIQSSLIIYICDNFLPSALEDEIYRMVVGDYALKIYKLGGFKFVMLKF</sequence>
<feature type="domain" description="PH" evidence="1">
    <location>
        <begin position="1"/>
        <end position="56"/>
    </location>
</feature>
<accession>A0AAP0EBA6</accession>
<dbReference type="InterPro" id="IPR011993">
    <property type="entry name" value="PH-like_dom_sf"/>
</dbReference>
<dbReference type="AlphaFoldDB" id="A0AAP0EBA6"/>
<comment type="caution">
    <text evidence="2">The sequence shown here is derived from an EMBL/GenBank/DDBJ whole genome shotgun (WGS) entry which is preliminary data.</text>
</comment>
<dbReference type="SUPFAM" id="SSF50729">
    <property type="entry name" value="PH domain-like"/>
    <property type="match status" value="1"/>
</dbReference>
<evidence type="ECO:0000259" key="1">
    <source>
        <dbReference type="PROSITE" id="PS50003"/>
    </source>
</evidence>
<dbReference type="Gene3D" id="2.30.29.30">
    <property type="entry name" value="Pleckstrin-homology domain (PH domain)/Phosphotyrosine-binding domain (PTB)"/>
    <property type="match status" value="1"/>
</dbReference>
<dbReference type="Proteomes" id="UP001417504">
    <property type="component" value="Unassembled WGS sequence"/>
</dbReference>
<name>A0AAP0EBA6_9MAGN</name>
<dbReference type="PROSITE" id="PS50003">
    <property type="entry name" value="PH_DOMAIN"/>
    <property type="match status" value="1"/>
</dbReference>